<evidence type="ECO:0000256" key="6">
    <source>
        <dbReference type="PIRSR" id="PIRSR004762-2"/>
    </source>
</evidence>
<keyword evidence="3 5" id="KW-0408">Iron</keyword>
<feature type="domain" description="Radical SAM core" evidence="7">
    <location>
        <begin position="35"/>
        <end position="267"/>
    </location>
</feature>
<sequence>MEISSKKLLNELFSNGISRSLLSLADLIRKQKVGNYVYFRGLIEISNVCQKNCYYCGLRKDNKNVKRYTLTEDEVVELALLIYKKGIKSLALQSGEMENEAFFEKLLRIIRKIKEKTKKIDIQNGEEPKGAGITGSFGELEREHYEELFKAGVHRYLLRIETSKRELYEKLHPSDHSFEKRLKCLKWLKEIGYQVGTGVIIGIPGQTYEDLVNDLLFFKDFDIDMIGMGPYIEHRDTPIFCWYKDLITSNGFYKKVFELSIKMIAFARILLEDVNIVASTALQSVPGCENALELGIKAGANVVMPVFTPYSERKNYRIYEGKKNLTPEEMSQRIKKAGYEPVWDKWGDPLHFFKRNKMSNSLLCNFVNFSSMKNS</sequence>
<dbReference type="GO" id="GO:0051539">
    <property type="term" value="F:4 iron, 4 sulfur cluster binding"/>
    <property type="evidence" value="ECO:0007669"/>
    <property type="project" value="UniProtKB-KW"/>
</dbReference>
<dbReference type="PANTHER" id="PTHR43726">
    <property type="entry name" value="3-METHYLORNITHINE SYNTHASE"/>
    <property type="match status" value="1"/>
</dbReference>
<proteinExistence type="predicted"/>
<dbReference type="SFLD" id="SFLDG01280">
    <property type="entry name" value="HydE/PylB-like"/>
    <property type="match status" value="1"/>
</dbReference>
<gene>
    <name evidence="8" type="ordered locus">Dester_0146</name>
</gene>
<feature type="binding site" evidence="6">
    <location>
        <position position="181"/>
    </location>
    <ligand>
        <name>S-adenosyl-L-methionine</name>
        <dbReference type="ChEBI" id="CHEBI:59789"/>
    </ligand>
</feature>
<dbReference type="Pfam" id="PF04055">
    <property type="entry name" value="Radical_SAM"/>
    <property type="match status" value="1"/>
</dbReference>
<dbReference type="PANTHER" id="PTHR43726:SF1">
    <property type="entry name" value="BIOTIN SYNTHASE"/>
    <property type="match status" value="1"/>
</dbReference>
<dbReference type="InterPro" id="IPR024021">
    <property type="entry name" value="FeFe-hyd_HydE_rSAM"/>
</dbReference>
<keyword evidence="5" id="KW-0004">4Fe-4S</keyword>
<protein>
    <submittedName>
        <fullName evidence="8">Radical SAM domain protein</fullName>
    </submittedName>
</protein>
<dbReference type="GO" id="GO:0046872">
    <property type="term" value="F:metal ion binding"/>
    <property type="evidence" value="ECO:0007669"/>
    <property type="project" value="UniProtKB-KW"/>
</dbReference>
<organism evidence="8 9">
    <name type="scientific">Desulfurobacterium thermolithotrophum (strain DSM 11699 / BSA)</name>
    <dbReference type="NCBI Taxonomy" id="868864"/>
    <lineage>
        <taxon>Bacteria</taxon>
        <taxon>Pseudomonadati</taxon>
        <taxon>Aquificota</taxon>
        <taxon>Aquificia</taxon>
        <taxon>Desulfurobacteriales</taxon>
        <taxon>Desulfurobacteriaceae</taxon>
        <taxon>Desulfurobacterium</taxon>
    </lineage>
</organism>
<name>F0S100_DESTD</name>
<evidence type="ECO:0000256" key="4">
    <source>
        <dbReference type="ARBA" id="ARBA00023014"/>
    </source>
</evidence>
<dbReference type="InterPro" id="IPR034422">
    <property type="entry name" value="HydE/PylB-like"/>
</dbReference>
<dbReference type="InterPro" id="IPR006638">
    <property type="entry name" value="Elp3/MiaA/NifB-like_rSAM"/>
</dbReference>
<dbReference type="HOGENOM" id="CLU_033172_0_1_0"/>
<accession>F0S100</accession>
<reference evidence="9" key="2">
    <citation type="submission" date="2011-02" db="EMBL/GenBank/DDBJ databases">
        <title>The complete genome of Desulfurobacterium thermolithotrophum DSM 11699.</title>
        <authorList>
            <consortium name="US DOE Joint Genome Institute (JGI-PGF)"/>
            <person name="Lucas S."/>
            <person name="Copeland A."/>
            <person name="Lapidus A."/>
            <person name="Bruce D."/>
            <person name="Goodwin L."/>
            <person name="Pitluck S."/>
            <person name="Kyrpides N."/>
            <person name="Mavromatis K."/>
            <person name="Pagani I."/>
            <person name="Ivanova N."/>
            <person name="Mikhailova N."/>
            <person name="Daligault H."/>
            <person name="Detter J.C."/>
            <person name="Tapia R."/>
            <person name="Han C."/>
            <person name="Land M."/>
            <person name="Hauser L."/>
            <person name="Markowitz V."/>
            <person name="Cheng J.-F."/>
            <person name="Hugenholtz P."/>
            <person name="Woyke T."/>
            <person name="Wu D."/>
            <person name="Spring S."/>
            <person name="Brambilla E."/>
            <person name="Klenk H.-P."/>
            <person name="Eisen J.A."/>
        </authorList>
    </citation>
    <scope>NUCLEOTIDE SEQUENCE [LARGE SCALE GENOMIC DNA]</scope>
    <source>
        <strain evidence="9">DSM 11699 / BSA</strain>
    </source>
</reference>
<keyword evidence="1 5" id="KW-0949">S-adenosyl-L-methionine</keyword>
<evidence type="ECO:0000256" key="5">
    <source>
        <dbReference type="PIRSR" id="PIRSR004762-1"/>
    </source>
</evidence>
<dbReference type="InterPro" id="IPR058240">
    <property type="entry name" value="rSAM_sf"/>
</dbReference>
<dbReference type="AlphaFoldDB" id="F0S100"/>
<dbReference type="Gene3D" id="3.20.20.70">
    <property type="entry name" value="Aldolase class I"/>
    <property type="match status" value="1"/>
</dbReference>
<evidence type="ECO:0000259" key="7">
    <source>
        <dbReference type="PROSITE" id="PS51918"/>
    </source>
</evidence>
<feature type="binding site" evidence="5">
    <location>
        <position position="53"/>
    </location>
    <ligand>
        <name>[4Fe-4S] cluster</name>
        <dbReference type="ChEBI" id="CHEBI:49883"/>
        <note>4Fe-4S-S-AdoMet</note>
    </ligand>
</feature>
<dbReference type="KEGG" id="dte:Dester_0146"/>
<keyword evidence="9" id="KW-1185">Reference proteome</keyword>
<comment type="cofactor">
    <cofactor evidence="5">
        <name>[4Fe-4S] cluster</name>
        <dbReference type="ChEBI" id="CHEBI:49883"/>
    </cofactor>
    <text evidence="5">Binds 1 [4Fe-4S] cluster. The cluster is coordinated with 3 cysteines and an exchangeable S-adenosyl-L-methionine.</text>
</comment>
<evidence type="ECO:0000313" key="9">
    <source>
        <dbReference type="Proteomes" id="UP000007102"/>
    </source>
</evidence>
<dbReference type="EMBL" id="CP002543">
    <property type="protein sequence ID" value="ADY72804.1"/>
    <property type="molecule type" value="Genomic_DNA"/>
</dbReference>
<keyword evidence="2" id="KW-0479">Metal-binding</keyword>
<keyword evidence="4 5" id="KW-0411">Iron-sulfur</keyword>
<evidence type="ECO:0000256" key="1">
    <source>
        <dbReference type="ARBA" id="ARBA00022691"/>
    </source>
</evidence>
<feature type="binding site" evidence="5">
    <location>
        <position position="49"/>
    </location>
    <ligand>
        <name>[4Fe-4S] cluster</name>
        <dbReference type="ChEBI" id="CHEBI:49883"/>
        <note>4Fe-4S-S-AdoMet</note>
    </ligand>
</feature>
<dbReference type="InterPro" id="IPR013785">
    <property type="entry name" value="Aldolase_TIM"/>
</dbReference>
<dbReference type="Proteomes" id="UP000007102">
    <property type="component" value="Chromosome"/>
</dbReference>
<dbReference type="NCBIfam" id="TIGR03956">
    <property type="entry name" value="rSAM_HydE"/>
    <property type="match status" value="1"/>
</dbReference>
<evidence type="ECO:0000256" key="3">
    <source>
        <dbReference type="ARBA" id="ARBA00023004"/>
    </source>
</evidence>
<reference evidence="8 9" key="1">
    <citation type="journal article" date="2011" name="Stand. Genomic Sci.">
        <title>Complete genome sequence of the thermophilic sulfur-reducer Desulfurobacterium thermolithotrophum type strain (BSA(T)) from a deep-sea hydrothermal vent.</title>
        <authorList>
            <person name="Goker M."/>
            <person name="Daligault H."/>
            <person name="Mwirichia R."/>
            <person name="Lapidus A."/>
            <person name="Lucas S."/>
            <person name="Deshpande S."/>
            <person name="Pagani I."/>
            <person name="Tapia R."/>
            <person name="Cheng J.F."/>
            <person name="Goodwin L."/>
            <person name="Pitluck S."/>
            <person name="Liolios K."/>
            <person name="Ivanova N."/>
            <person name="Mavromatis K."/>
            <person name="Mikhailova N."/>
            <person name="Pati A."/>
            <person name="Chen A."/>
            <person name="Palaniappan K."/>
            <person name="Han C."/>
            <person name="Land M."/>
            <person name="Hauser L."/>
            <person name="Pan C."/>
            <person name="Brambilla E.M."/>
            <person name="Rohde M."/>
            <person name="Spring S."/>
            <person name="Sikorski J."/>
            <person name="Wirth R."/>
            <person name="Detter J.C."/>
            <person name="Woyke T."/>
            <person name="Bristow J."/>
            <person name="Eisen J.A."/>
            <person name="Markowitz V."/>
            <person name="Hugenholtz P."/>
            <person name="Kyrpides N.C."/>
            <person name="Klenk H.P."/>
        </authorList>
    </citation>
    <scope>NUCLEOTIDE SEQUENCE [LARGE SCALE GENOMIC DNA]</scope>
    <source>
        <strain evidence="9">DSM 11699 / BSA</strain>
    </source>
</reference>
<dbReference type="eggNOG" id="COG0502">
    <property type="taxonomic scope" value="Bacteria"/>
</dbReference>
<dbReference type="InterPro" id="IPR007197">
    <property type="entry name" value="rSAM"/>
</dbReference>
<dbReference type="STRING" id="868864.Dester_0146"/>
<feature type="binding site" evidence="6">
    <location>
        <position position="161"/>
    </location>
    <ligand>
        <name>S-adenosyl-L-methionine</name>
        <dbReference type="ChEBI" id="CHEBI:59789"/>
    </ligand>
</feature>
<dbReference type="SMART" id="SM00729">
    <property type="entry name" value="Elp3"/>
    <property type="match status" value="1"/>
</dbReference>
<dbReference type="InParanoid" id="F0S100"/>
<dbReference type="GO" id="GO:0016740">
    <property type="term" value="F:transferase activity"/>
    <property type="evidence" value="ECO:0007669"/>
    <property type="project" value="TreeGrafter"/>
</dbReference>
<dbReference type="RefSeq" id="WP_013637764.1">
    <property type="nucleotide sequence ID" value="NC_015185.1"/>
</dbReference>
<dbReference type="SFLD" id="SFLDS00029">
    <property type="entry name" value="Radical_SAM"/>
    <property type="match status" value="1"/>
</dbReference>
<dbReference type="SFLD" id="SFLDG01060">
    <property type="entry name" value="BATS_domain_containing"/>
    <property type="match status" value="1"/>
</dbReference>
<dbReference type="SUPFAM" id="SSF102114">
    <property type="entry name" value="Radical SAM enzymes"/>
    <property type="match status" value="1"/>
</dbReference>
<dbReference type="CDD" id="cd01335">
    <property type="entry name" value="Radical_SAM"/>
    <property type="match status" value="1"/>
</dbReference>
<evidence type="ECO:0000256" key="2">
    <source>
        <dbReference type="ARBA" id="ARBA00022723"/>
    </source>
</evidence>
<dbReference type="PIRSF" id="PIRSF004762">
    <property type="entry name" value="CHP00423"/>
    <property type="match status" value="1"/>
</dbReference>
<dbReference type="OrthoDB" id="9801154at2"/>
<evidence type="ECO:0000313" key="8">
    <source>
        <dbReference type="EMBL" id="ADY72804.1"/>
    </source>
</evidence>
<dbReference type="PROSITE" id="PS51918">
    <property type="entry name" value="RADICAL_SAM"/>
    <property type="match status" value="1"/>
</dbReference>
<feature type="binding site" evidence="5">
    <location>
        <position position="56"/>
    </location>
    <ligand>
        <name>[4Fe-4S] cluster</name>
        <dbReference type="ChEBI" id="CHEBI:49883"/>
        <note>4Fe-4S-S-AdoMet</note>
    </ligand>
</feature>